<dbReference type="SUPFAM" id="SSF47266">
    <property type="entry name" value="4-helical cytokines"/>
    <property type="match status" value="1"/>
</dbReference>
<dbReference type="Ensembl" id="ENSPNAT00000013158.2">
    <property type="protein sequence ID" value="ENSPNAP00000023226.1"/>
    <property type="gene ID" value="ENSPNAG00000000449.2"/>
</dbReference>
<evidence type="ECO:0000256" key="1">
    <source>
        <dbReference type="SAM" id="Phobius"/>
    </source>
</evidence>
<reference evidence="2 3" key="1">
    <citation type="submission" date="2020-10" db="EMBL/GenBank/DDBJ databases">
        <title>Pygocentrus nattereri (red-bellied piranha) genome, fPygNat1, primary haplotype.</title>
        <authorList>
            <person name="Myers G."/>
            <person name="Meyer A."/>
            <person name="Karagic N."/>
            <person name="Pippel M."/>
            <person name="Winkler S."/>
            <person name="Tracey A."/>
            <person name="Wood J."/>
            <person name="Formenti G."/>
            <person name="Howe K."/>
            <person name="Fedrigo O."/>
            <person name="Jarvis E.D."/>
        </authorList>
    </citation>
    <scope>NUCLEOTIDE SEQUENCE [LARGE SCALE GENOMIC DNA]</scope>
</reference>
<dbReference type="InterPro" id="IPR009079">
    <property type="entry name" value="4_helix_cytokine-like_core"/>
</dbReference>
<name>A0A3B4DJC1_PYGNA</name>
<dbReference type="CTD" id="790931"/>
<evidence type="ECO:0008006" key="4">
    <source>
        <dbReference type="Google" id="ProtNLM"/>
    </source>
</evidence>
<dbReference type="Proteomes" id="UP001501920">
    <property type="component" value="Chromosome 29"/>
</dbReference>
<keyword evidence="3" id="KW-1185">Reference proteome</keyword>
<dbReference type="Gene3D" id="1.20.1250.10">
    <property type="match status" value="1"/>
</dbReference>
<reference evidence="2" key="2">
    <citation type="submission" date="2025-08" db="UniProtKB">
        <authorList>
            <consortium name="Ensembl"/>
        </authorList>
    </citation>
    <scope>IDENTIFICATION</scope>
</reference>
<dbReference type="InterPro" id="IPR008001">
    <property type="entry name" value="MCSF-1"/>
</dbReference>
<dbReference type="GeneTree" id="ENSGT00390000015805"/>
<keyword evidence="1" id="KW-0472">Membrane</keyword>
<sequence length="280" mass="31448">MSQMTHYNAVHIIYKAKVKSVCVFVLLYLPLSMMDIPGPCRHSITKDHLLQIKHLINNQLWNGCSITYRFTERKNLSAVCYVKAALPRVLDLLSGHFKYPRGSDSALSVLSLQNLILNIYSQHCVPALNEELEEDPAGFEKQFTDSPVRALQRAEEVLTVYQQLITHTHTFVDWSCETEYSSYTALTITELPTSTEAALGLLGQIHQGSSDEGFYRLGFIVLSIVSGGLFLILTIYCVMDRKKLQAQVQRPTLDLDRADVHPQSEGLYPLSSHSSNGSEV</sequence>
<dbReference type="OrthoDB" id="8593133at2759"/>
<dbReference type="GO" id="GO:0016020">
    <property type="term" value="C:membrane"/>
    <property type="evidence" value="ECO:0007669"/>
    <property type="project" value="InterPro"/>
</dbReference>
<organism evidence="2 3">
    <name type="scientific">Pygocentrus nattereri</name>
    <name type="common">Red-bellied piranha</name>
    <dbReference type="NCBI Taxonomy" id="42514"/>
    <lineage>
        <taxon>Eukaryota</taxon>
        <taxon>Metazoa</taxon>
        <taxon>Chordata</taxon>
        <taxon>Craniata</taxon>
        <taxon>Vertebrata</taxon>
        <taxon>Euteleostomi</taxon>
        <taxon>Actinopterygii</taxon>
        <taxon>Neopterygii</taxon>
        <taxon>Teleostei</taxon>
        <taxon>Ostariophysi</taxon>
        <taxon>Characiformes</taxon>
        <taxon>Characoidei</taxon>
        <taxon>Pygocentrus</taxon>
    </lineage>
</organism>
<dbReference type="PANTHER" id="PTHR10058:SF0">
    <property type="entry name" value="MACROPHAGE COLONY-STIMULATING FACTOR 1"/>
    <property type="match status" value="1"/>
</dbReference>
<keyword evidence="1" id="KW-1133">Transmembrane helix</keyword>
<dbReference type="FunFam" id="1.20.1250.10:FF:000056">
    <property type="entry name" value="Colony-stimulating factor 1b (macrophage)"/>
    <property type="match status" value="1"/>
</dbReference>
<dbReference type="GO" id="GO:0005125">
    <property type="term" value="F:cytokine activity"/>
    <property type="evidence" value="ECO:0007669"/>
    <property type="project" value="InterPro"/>
</dbReference>
<dbReference type="RefSeq" id="XP_017577428.1">
    <property type="nucleotide sequence ID" value="XM_017721939.1"/>
</dbReference>
<dbReference type="STRING" id="42514.ENSPNAP00000023226"/>
<dbReference type="OMA" id="QCESEYT"/>
<evidence type="ECO:0000313" key="2">
    <source>
        <dbReference type="Ensembl" id="ENSPNAP00000023226.1"/>
    </source>
</evidence>
<reference evidence="2" key="3">
    <citation type="submission" date="2025-09" db="UniProtKB">
        <authorList>
            <consortium name="Ensembl"/>
        </authorList>
    </citation>
    <scope>IDENTIFICATION</scope>
</reference>
<dbReference type="GeneID" id="108442078"/>
<protein>
    <recommendedName>
        <fullName evidence="4">Colony stimulating factor 1b (macrophage)</fullName>
    </recommendedName>
</protein>
<proteinExistence type="predicted"/>
<dbReference type="Pfam" id="PF05337">
    <property type="entry name" value="CSF-1"/>
    <property type="match status" value="1"/>
</dbReference>
<evidence type="ECO:0000313" key="3">
    <source>
        <dbReference type="Proteomes" id="UP001501920"/>
    </source>
</evidence>
<keyword evidence="1" id="KW-0812">Transmembrane</keyword>
<dbReference type="AlphaFoldDB" id="A0A3B4DJC1"/>
<dbReference type="GO" id="GO:0005615">
    <property type="term" value="C:extracellular space"/>
    <property type="evidence" value="ECO:0007669"/>
    <property type="project" value="TreeGrafter"/>
</dbReference>
<feature type="transmembrane region" description="Helical" evidence="1">
    <location>
        <begin position="214"/>
        <end position="239"/>
    </location>
</feature>
<dbReference type="PANTHER" id="PTHR10058">
    <property type="entry name" value="MACROPHAGE COLONY STIMULATING FACTOR"/>
    <property type="match status" value="1"/>
</dbReference>
<accession>A0A3B4DJC1</accession>
<dbReference type="GO" id="GO:0008083">
    <property type="term" value="F:growth factor activity"/>
    <property type="evidence" value="ECO:0007669"/>
    <property type="project" value="InterPro"/>
</dbReference>